<dbReference type="Pfam" id="PF05231">
    <property type="entry name" value="MASE1"/>
    <property type="match status" value="1"/>
</dbReference>
<keyword evidence="5 6" id="KW-0472">Membrane</keyword>
<feature type="domain" description="PAS" evidence="7">
    <location>
        <begin position="310"/>
        <end position="374"/>
    </location>
</feature>
<keyword evidence="3 6" id="KW-0812">Transmembrane</keyword>
<feature type="transmembrane region" description="Helical" evidence="6">
    <location>
        <begin position="151"/>
        <end position="170"/>
    </location>
</feature>
<keyword evidence="2" id="KW-1003">Cell membrane</keyword>
<feature type="transmembrane region" description="Helical" evidence="6">
    <location>
        <begin position="7"/>
        <end position="25"/>
    </location>
</feature>
<evidence type="ECO:0000256" key="3">
    <source>
        <dbReference type="ARBA" id="ARBA00022692"/>
    </source>
</evidence>
<dbReference type="CDD" id="cd00130">
    <property type="entry name" value="PAS"/>
    <property type="match status" value="1"/>
</dbReference>
<gene>
    <name evidence="8" type="ORF">DF3PB_10020</name>
</gene>
<protein>
    <recommendedName>
        <fullName evidence="7">PAS domain-containing protein</fullName>
    </recommendedName>
</protein>
<dbReference type="InterPro" id="IPR007895">
    <property type="entry name" value="MASE1"/>
</dbReference>
<evidence type="ECO:0000256" key="6">
    <source>
        <dbReference type="SAM" id="Phobius"/>
    </source>
</evidence>
<feature type="transmembrane region" description="Helical" evidence="6">
    <location>
        <begin position="182"/>
        <end position="204"/>
    </location>
</feature>
<evidence type="ECO:0000256" key="4">
    <source>
        <dbReference type="ARBA" id="ARBA00022989"/>
    </source>
</evidence>
<organism evidence="8">
    <name type="scientific">metagenome</name>
    <dbReference type="NCBI Taxonomy" id="256318"/>
    <lineage>
        <taxon>unclassified sequences</taxon>
        <taxon>metagenomes</taxon>
    </lineage>
</organism>
<dbReference type="AlphaFoldDB" id="A0A380T9D6"/>
<feature type="transmembrane region" description="Helical" evidence="6">
    <location>
        <begin position="81"/>
        <end position="101"/>
    </location>
</feature>
<keyword evidence="4 6" id="KW-1133">Transmembrane helix</keyword>
<dbReference type="SUPFAM" id="SSF55785">
    <property type="entry name" value="PYP-like sensor domain (PAS domain)"/>
    <property type="match status" value="1"/>
</dbReference>
<feature type="transmembrane region" description="Helical" evidence="6">
    <location>
        <begin position="113"/>
        <end position="139"/>
    </location>
</feature>
<accession>A0A380T9D6</accession>
<reference evidence="8" key="1">
    <citation type="submission" date="2018-07" db="EMBL/GenBank/DDBJ databases">
        <authorList>
            <person name="Quirk P.G."/>
            <person name="Krulwich T.A."/>
        </authorList>
    </citation>
    <scope>NUCLEOTIDE SEQUENCE</scope>
</reference>
<dbReference type="InterPro" id="IPR035965">
    <property type="entry name" value="PAS-like_dom_sf"/>
</dbReference>
<proteinExistence type="predicted"/>
<evidence type="ECO:0000256" key="5">
    <source>
        <dbReference type="ARBA" id="ARBA00023136"/>
    </source>
</evidence>
<comment type="subcellular location">
    <subcellularLocation>
        <location evidence="1">Cell membrane</location>
        <topology evidence="1">Multi-pass membrane protein</topology>
    </subcellularLocation>
</comment>
<name>A0A380T9D6_9ZZZZ</name>
<dbReference type="GO" id="GO:0005886">
    <property type="term" value="C:plasma membrane"/>
    <property type="evidence" value="ECO:0007669"/>
    <property type="project" value="UniProtKB-SubCell"/>
</dbReference>
<dbReference type="Gene3D" id="3.30.450.20">
    <property type="entry name" value="PAS domain"/>
    <property type="match status" value="1"/>
</dbReference>
<dbReference type="SMART" id="SM00091">
    <property type="entry name" value="PAS"/>
    <property type="match status" value="1"/>
</dbReference>
<feature type="transmembrane region" description="Helical" evidence="6">
    <location>
        <begin position="210"/>
        <end position="238"/>
    </location>
</feature>
<evidence type="ECO:0000313" key="8">
    <source>
        <dbReference type="EMBL" id="SUS03267.1"/>
    </source>
</evidence>
<feature type="transmembrane region" description="Helical" evidence="6">
    <location>
        <begin position="259"/>
        <end position="279"/>
    </location>
</feature>
<dbReference type="EMBL" id="UIDG01000001">
    <property type="protein sequence ID" value="SUS03267.1"/>
    <property type="molecule type" value="Genomic_DNA"/>
</dbReference>
<sequence>MAGQGGMWLRALAVGAGYGAVAFLCLSLSRFGAPVESIWLPNAVLVAALVSMPRKAWPALIGAAALGHVAAHLATGDALDFTLAFLVGDMIECLLCAFLLTPQILSVATWKHVFRFLVVCGLVGPLVSASIAAAGSLLIGRPMAPQDFAMWFGADALGLIFLLPLIHAFTRARREALKTKPLRLLAAVAAVVGLSILAAWLVYIPTLRLLLLPVFVMVAFELGVGGAAISLATLMIMWTTMTIMGHSPVPWLELSQRDYMLITQVFLAVFSGTVLPLAVTLEQKQRLSDTLAGALKETQEAWGAIIASEARYQLVVDNVAEKVMRVAPDGLILFCSPACASFLEGQEFEGRNLFDLMHPEDSARERERFALCISRGLTNLANRWAWRMRANNGAWMEIDGRVTLVSPGGPGEREFVVVLRAAA</sequence>
<dbReference type="NCBIfam" id="TIGR00229">
    <property type="entry name" value="sensory_box"/>
    <property type="match status" value="1"/>
</dbReference>
<evidence type="ECO:0000256" key="2">
    <source>
        <dbReference type="ARBA" id="ARBA00022475"/>
    </source>
</evidence>
<evidence type="ECO:0000259" key="7">
    <source>
        <dbReference type="SMART" id="SM00091"/>
    </source>
</evidence>
<dbReference type="InterPro" id="IPR000014">
    <property type="entry name" value="PAS"/>
</dbReference>
<evidence type="ECO:0000256" key="1">
    <source>
        <dbReference type="ARBA" id="ARBA00004651"/>
    </source>
</evidence>